<evidence type="ECO:0000256" key="10">
    <source>
        <dbReference type="ARBA" id="ARBA00023027"/>
    </source>
</evidence>
<comment type="caution">
    <text evidence="22">The sequence shown here is derived from an EMBL/GenBank/DDBJ whole genome shotgun (WGS) entry which is preliminary data.</text>
</comment>
<evidence type="ECO:0000256" key="1">
    <source>
        <dbReference type="ARBA" id="ARBA00000013"/>
    </source>
</evidence>
<keyword evidence="10 17" id="KW-0520">NAD</keyword>
<keyword evidence="9 18" id="KW-0630">Potassium</keyword>
<sequence>MKLIDTASMKEAERRADAAGLSYYQMMENAGQAAFSLLAGRFSLPGRRVCLLCGRGNNGGDALVMARLLAGAGAEVCLYLTDGAPRTAEAKQALQNLAGAVSPTPLEQVPQGERFDLLVDGVYGTGFRGELDPFRRALFAWARGAAPFVLALDIPSGVEADTGLVAGGALRADLTAAFAAAKQAALLRPGREWMGECAVLDIGIEKGGLAALTRAVEEADEGYLRAQLSPLSPLSHKGTNGRLAAVCGSDLYRGAAALAAEAALRTGVGYLTLCSTERVCQLVSLRSPETVLRPLSGGGEGQLCPGDLPDLWAGVEGADALLIGPGLGRSEGAGELVGELLGRFAGPVLVDADGLYHLARHPQWLAKRRGPTVLTPHLGEMARLTGESAGEIGKNPLACAARWAAEWGAVVLLKGHNTAIAGPDGALAVNPTGGAGLAKAGSGDTLSGILAALLAQGTPPFVAAVCAAWLHGRAGDLCQAGRSARSTLPRDLPGRLGDIFAQLGI</sequence>
<evidence type="ECO:0000256" key="2">
    <source>
        <dbReference type="ARBA" id="ARBA00000909"/>
    </source>
</evidence>
<dbReference type="GO" id="GO:0005524">
    <property type="term" value="F:ATP binding"/>
    <property type="evidence" value="ECO:0007669"/>
    <property type="project" value="UniProtKB-UniRule"/>
</dbReference>
<evidence type="ECO:0000256" key="13">
    <source>
        <dbReference type="ARBA" id="ARBA00023268"/>
    </source>
</evidence>
<feature type="domain" description="YjeF C-terminal" evidence="20">
    <location>
        <begin position="220"/>
        <end position="503"/>
    </location>
</feature>
<comment type="catalytic activity">
    <reaction evidence="16 17 19">
        <text>(6S)-NADPHX + ADP = AMP + phosphate + NADPH + H(+)</text>
        <dbReference type="Rhea" id="RHEA:32235"/>
        <dbReference type="ChEBI" id="CHEBI:15378"/>
        <dbReference type="ChEBI" id="CHEBI:43474"/>
        <dbReference type="ChEBI" id="CHEBI:57783"/>
        <dbReference type="ChEBI" id="CHEBI:64076"/>
        <dbReference type="ChEBI" id="CHEBI:456215"/>
        <dbReference type="ChEBI" id="CHEBI:456216"/>
        <dbReference type="EC" id="4.2.1.136"/>
    </reaction>
</comment>
<dbReference type="Gene3D" id="3.40.1190.20">
    <property type="match status" value="1"/>
</dbReference>
<dbReference type="AlphaFoldDB" id="A0AAQ1MC94"/>
<dbReference type="InterPro" id="IPR000631">
    <property type="entry name" value="CARKD"/>
</dbReference>
<dbReference type="Gene3D" id="3.40.50.10260">
    <property type="entry name" value="YjeF N-terminal domain"/>
    <property type="match status" value="1"/>
</dbReference>
<evidence type="ECO:0000256" key="17">
    <source>
        <dbReference type="HAMAP-Rule" id="MF_01965"/>
    </source>
</evidence>
<evidence type="ECO:0000256" key="6">
    <source>
        <dbReference type="ARBA" id="ARBA00022741"/>
    </source>
</evidence>
<gene>
    <name evidence="18" type="primary">nnrE</name>
    <name evidence="17" type="synonym">nnrD</name>
    <name evidence="22" type="ORF">SAMN05444424_0884</name>
</gene>
<dbReference type="GO" id="GO:0046496">
    <property type="term" value="P:nicotinamide nucleotide metabolic process"/>
    <property type="evidence" value="ECO:0007669"/>
    <property type="project" value="UniProtKB-UniRule"/>
</dbReference>
<feature type="binding site" evidence="18">
    <location>
        <position position="156"/>
    </location>
    <ligand>
        <name>K(+)</name>
        <dbReference type="ChEBI" id="CHEBI:29103"/>
    </ligand>
</feature>
<dbReference type="NCBIfam" id="TIGR00196">
    <property type="entry name" value="yjeF_cterm"/>
    <property type="match status" value="1"/>
</dbReference>
<dbReference type="SUPFAM" id="SSF64153">
    <property type="entry name" value="YjeF N-terminal domain-like"/>
    <property type="match status" value="1"/>
</dbReference>
<dbReference type="EMBL" id="FQVY01000001">
    <property type="protein sequence ID" value="SHF84221.1"/>
    <property type="molecule type" value="Genomic_DNA"/>
</dbReference>
<comment type="similarity">
    <text evidence="18">Belongs to the NnrE/AIBP family.</text>
</comment>
<evidence type="ECO:0000256" key="11">
    <source>
        <dbReference type="ARBA" id="ARBA00023235"/>
    </source>
</evidence>
<feature type="binding site" evidence="17">
    <location>
        <position position="326"/>
    </location>
    <ligand>
        <name>(6S)-NADPHX</name>
        <dbReference type="ChEBI" id="CHEBI:64076"/>
    </ligand>
</feature>
<keyword evidence="5 18" id="KW-0479">Metal-binding</keyword>
<dbReference type="InterPro" id="IPR029056">
    <property type="entry name" value="Ribokinase-like"/>
</dbReference>
<feature type="binding site" evidence="18">
    <location>
        <position position="120"/>
    </location>
    <ligand>
        <name>K(+)</name>
        <dbReference type="ChEBI" id="CHEBI:29103"/>
    </ligand>
</feature>
<feature type="binding site" evidence="18">
    <location>
        <begin position="124"/>
        <end position="130"/>
    </location>
    <ligand>
        <name>(6S)-NADPHX</name>
        <dbReference type="ChEBI" id="CHEBI:64076"/>
    </ligand>
</feature>
<feature type="binding site" evidence="18">
    <location>
        <position position="153"/>
    </location>
    <ligand>
        <name>(6S)-NADPHX</name>
        <dbReference type="ChEBI" id="CHEBI:64076"/>
    </ligand>
</feature>
<evidence type="ECO:0000313" key="22">
    <source>
        <dbReference type="EMBL" id="SHF84221.1"/>
    </source>
</evidence>
<feature type="binding site" evidence="17">
    <location>
        <position position="255"/>
    </location>
    <ligand>
        <name>(6S)-NADPHX</name>
        <dbReference type="ChEBI" id="CHEBI:64076"/>
    </ligand>
</feature>
<comment type="catalytic activity">
    <reaction evidence="2 18 19">
        <text>(6R)-NADPHX = (6S)-NADPHX</text>
        <dbReference type="Rhea" id="RHEA:32227"/>
        <dbReference type="ChEBI" id="CHEBI:64076"/>
        <dbReference type="ChEBI" id="CHEBI:64077"/>
        <dbReference type="EC" id="5.1.99.6"/>
    </reaction>
</comment>
<evidence type="ECO:0000256" key="18">
    <source>
        <dbReference type="HAMAP-Rule" id="MF_01966"/>
    </source>
</evidence>
<evidence type="ECO:0000256" key="14">
    <source>
        <dbReference type="ARBA" id="ARBA00025153"/>
    </source>
</evidence>
<comment type="function">
    <text evidence="14 19">Bifunctional enzyme that catalyzes the epimerization of the S- and R-forms of NAD(P)HX and the dehydration of the S-form of NAD(P)HX at the expense of ADP, which is converted to AMP. This allows the repair of both epimers of NAD(P)HX, a damaged form of NAD(P)H that is a result of enzymatic or heat-dependent hydration.</text>
</comment>
<organism evidence="22 23">
    <name type="scientific">Bittarella massiliensis</name>
    <name type="common">ex Durand et al. 2017</name>
    <dbReference type="NCBI Taxonomy" id="1720313"/>
    <lineage>
        <taxon>Bacteria</taxon>
        <taxon>Bacillati</taxon>
        <taxon>Bacillota</taxon>
        <taxon>Clostridia</taxon>
        <taxon>Eubacteriales</taxon>
        <taxon>Oscillospiraceae</taxon>
        <taxon>Bittarella (ex Durand et al. 2017)</taxon>
    </lineage>
</organism>
<evidence type="ECO:0000259" key="21">
    <source>
        <dbReference type="PROSITE" id="PS51385"/>
    </source>
</evidence>
<feature type="binding site" evidence="18">
    <location>
        <begin position="57"/>
        <end position="61"/>
    </location>
    <ligand>
        <name>(6S)-NADPHX</name>
        <dbReference type="ChEBI" id="CHEBI:64076"/>
    </ligand>
</feature>
<keyword evidence="11 18" id="KW-0413">Isomerase</keyword>
<keyword evidence="13" id="KW-0511">Multifunctional enzyme</keyword>
<evidence type="ECO:0000256" key="16">
    <source>
        <dbReference type="ARBA" id="ARBA00049209"/>
    </source>
</evidence>
<dbReference type="GO" id="GO:0046872">
    <property type="term" value="F:metal ion binding"/>
    <property type="evidence" value="ECO:0007669"/>
    <property type="project" value="UniProtKB-UniRule"/>
</dbReference>
<keyword evidence="6 17" id="KW-0547">Nucleotide-binding</keyword>
<dbReference type="GO" id="GO:0110051">
    <property type="term" value="P:metabolite repair"/>
    <property type="evidence" value="ECO:0007669"/>
    <property type="project" value="TreeGrafter"/>
</dbReference>
<keyword evidence="7 17" id="KW-0067">ATP-binding</keyword>
<dbReference type="PANTHER" id="PTHR12592">
    <property type="entry name" value="ATP-DEPENDENT (S)-NAD(P)H-HYDRATE DEHYDRATASE FAMILY MEMBER"/>
    <property type="match status" value="1"/>
</dbReference>
<reference evidence="23" key="1">
    <citation type="submission" date="2016-11" db="EMBL/GenBank/DDBJ databases">
        <authorList>
            <person name="Jaros S."/>
            <person name="Januszkiewicz K."/>
            <person name="Wedrychowicz H."/>
        </authorList>
    </citation>
    <scope>NUCLEOTIDE SEQUENCE [LARGE SCALE GENOMIC DNA]</scope>
    <source>
        <strain evidence="23">DSM 4029</strain>
    </source>
</reference>
<feature type="domain" description="YjeF N-terminal" evidence="21">
    <location>
        <begin position="9"/>
        <end position="210"/>
    </location>
</feature>
<comment type="similarity">
    <text evidence="3 19">In the N-terminal section; belongs to the NnrE/AIBP family.</text>
</comment>
<dbReference type="Pfam" id="PF01256">
    <property type="entry name" value="Carb_kinase"/>
    <property type="match status" value="1"/>
</dbReference>
<dbReference type="HAMAP" id="MF_01965">
    <property type="entry name" value="NADHX_dehydratase"/>
    <property type="match status" value="1"/>
</dbReference>
<evidence type="ECO:0000256" key="8">
    <source>
        <dbReference type="ARBA" id="ARBA00022857"/>
    </source>
</evidence>
<comment type="cofactor">
    <cofactor evidence="18 19">
        <name>K(+)</name>
        <dbReference type="ChEBI" id="CHEBI:29103"/>
    </cofactor>
    <text evidence="18 19">Binds 1 potassium ion per subunit.</text>
</comment>
<dbReference type="PIRSF" id="PIRSF017184">
    <property type="entry name" value="Nnr"/>
    <property type="match status" value="1"/>
</dbReference>
<comment type="catalytic activity">
    <reaction evidence="1 18 19">
        <text>(6R)-NADHX = (6S)-NADHX</text>
        <dbReference type="Rhea" id="RHEA:32215"/>
        <dbReference type="ChEBI" id="CHEBI:64074"/>
        <dbReference type="ChEBI" id="CHEBI:64075"/>
        <dbReference type="EC" id="5.1.99.6"/>
    </reaction>
</comment>
<evidence type="ECO:0000256" key="19">
    <source>
        <dbReference type="PIRNR" id="PIRNR017184"/>
    </source>
</evidence>
<comment type="cofactor">
    <cofactor evidence="17">
        <name>Mg(2+)</name>
        <dbReference type="ChEBI" id="CHEBI:18420"/>
    </cofactor>
</comment>
<dbReference type="PANTHER" id="PTHR12592:SF0">
    <property type="entry name" value="ATP-DEPENDENT (S)-NAD(P)H-HYDRATE DEHYDRATASE"/>
    <property type="match status" value="1"/>
</dbReference>
<dbReference type="PROSITE" id="PS01050">
    <property type="entry name" value="YJEF_C_2"/>
    <property type="match status" value="1"/>
</dbReference>
<dbReference type="InterPro" id="IPR036652">
    <property type="entry name" value="YjeF_N_dom_sf"/>
</dbReference>
<comment type="caution">
    <text evidence="18">Lacks conserved residue(s) required for the propagation of feature annotation.</text>
</comment>
<accession>A0AAQ1MC94</accession>
<dbReference type="EC" id="5.1.99.6" evidence="19"/>
<dbReference type="InterPro" id="IPR017953">
    <property type="entry name" value="Carbohydrate_kinase_pred_CS"/>
</dbReference>
<dbReference type="InterPro" id="IPR030677">
    <property type="entry name" value="Nnr"/>
</dbReference>
<evidence type="ECO:0000256" key="3">
    <source>
        <dbReference type="ARBA" id="ARBA00006001"/>
    </source>
</evidence>
<dbReference type="GO" id="GO:0052856">
    <property type="term" value="F:NAD(P)HX epimerase activity"/>
    <property type="evidence" value="ECO:0007669"/>
    <property type="project" value="UniProtKB-UniRule"/>
</dbReference>
<evidence type="ECO:0000256" key="7">
    <source>
        <dbReference type="ARBA" id="ARBA00022840"/>
    </source>
</evidence>
<evidence type="ECO:0000256" key="15">
    <source>
        <dbReference type="ARBA" id="ARBA00048238"/>
    </source>
</evidence>
<dbReference type="PROSITE" id="PS51383">
    <property type="entry name" value="YJEF_C_3"/>
    <property type="match status" value="1"/>
</dbReference>
<dbReference type="RefSeq" id="WP_073260974.1">
    <property type="nucleotide sequence ID" value="NZ_FQVY01000001.1"/>
</dbReference>
<feature type="binding site" evidence="17">
    <location>
        <position position="444"/>
    </location>
    <ligand>
        <name>(6S)-NADPHX</name>
        <dbReference type="ChEBI" id="CHEBI:64076"/>
    </ligand>
</feature>
<protein>
    <recommendedName>
        <fullName evidence="19">Bifunctional NAD(P)H-hydrate repair enzyme</fullName>
    </recommendedName>
    <alternativeName>
        <fullName evidence="19">Nicotinamide nucleotide repair protein</fullName>
    </alternativeName>
    <domain>
        <recommendedName>
            <fullName evidence="19">ADP-dependent (S)-NAD(P)H-hydrate dehydratase</fullName>
            <ecNumber evidence="19">4.2.1.136</ecNumber>
        </recommendedName>
        <alternativeName>
            <fullName evidence="19">ADP-dependent NAD(P)HX dehydratase</fullName>
        </alternativeName>
    </domain>
    <domain>
        <recommendedName>
            <fullName evidence="19">NAD(P)H-hydrate epimerase</fullName>
            <ecNumber evidence="19">5.1.99.6</ecNumber>
        </recommendedName>
    </domain>
</protein>
<dbReference type="Proteomes" id="UP000184089">
    <property type="component" value="Unassembled WGS sequence"/>
</dbReference>
<dbReference type="GO" id="GO:0052855">
    <property type="term" value="F:ADP-dependent NAD(P)H-hydrate dehydratase activity"/>
    <property type="evidence" value="ECO:0007669"/>
    <property type="project" value="UniProtKB-UniRule"/>
</dbReference>
<comment type="subunit">
    <text evidence="17">Homotetramer.</text>
</comment>
<dbReference type="InterPro" id="IPR004443">
    <property type="entry name" value="YjeF_N_dom"/>
</dbReference>
<dbReference type="CDD" id="cd01171">
    <property type="entry name" value="YXKO-related"/>
    <property type="match status" value="1"/>
</dbReference>
<dbReference type="Pfam" id="PF03853">
    <property type="entry name" value="YjeF_N"/>
    <property type="match status" value="1"/>
</dbReference>
<dbReference type="EC" id="4.2.1.136" evidence="19"/>
<comment type="similarity">
    <text evidence="17">Belongs to the NnrD/CARKD family.</text>
</comment>
<comment type="function">
    <text evidence="17">Catalyzes the dehydration of the S-form of NAD(P)HX at the expense of ADP, which is converted to AMP. Together with NAD(P)HX epimerase, which catalyzes the epimerization of the S- and R-forms, the enzyme allows the repair of both epimers of NAD(P)HX, a damaged form of NAD(P)H that is a result of enzymatic or heat-dependent hydration.</text>
</comment>
<evidence type="ECO:0000256" key="4">
    <source>
        <dbReference type="ARBA" id="ARBA00009524"/>
    </source>
</evidence>
<evidence type="ECO:0000256" key="12">
    <source>
        <dbReference type="ARBA" id="ARBA00023239"/>
    </source>
</evidence>
<keyword evidence="8 17" id="KW-0521">NADP</keyword>
<dbReference type="SUPFAM" id="SSF53613">
    <property type="entry name" value="Ribokinase-like"/>
    <property type="match status" value="1"/>
</dbReference>
<name>A0AAQ1MC94_9FIRM</name>
<feature type="binding site" evidence="17">
    <location>
        <begin position="414"/>
        <end position="418"/>
    </location>
    <ligand>
        <name>AMP</name>
        <dbReference type="ChEBI" id="CHEBI:456215"/>
    </ligand>
</feature>
<proteinExistence type="inferred from homology"/>
<dbReference type="HAMAP" id="MF_01966">
    <property type="entry name" value="NADHX_epimerase"/>
    <property type="match status" value="1"/>
</dbReference>
<comment type="function">
    <text evidence="18">Catalyzes the epimerization of the S- and R-forms of NAD(P)HX, a damaged form of NAD(P)H that is a result of enzymatic or heat-dependent hydration. This is a prerequisite for the S-specific NAD(P)H-hydrate dehydratase to allow the repair of both epimers of NAD(P)HX.</text>
</comment>
<dbReference type="PROSITE" id="PS51385">
    <property type="entry name" value="YJEF_N"/>
    <property type="match status" value="1"/>
</dbReference>
<evidence type="ECO:0000256" key="5">
    <source>
        <dbReference type="ARBA" id="ARBA00022723"/>
    </source>
</evidence>
<comment type="catalytic activity">
    <reaction evidence="15 17 19">
        <text>(6S)-NADHX + ADP = AMP + phosphate + NADH + H(+)</text>
        <dbReference type="Rhea" id="RHEA:32223"/>
        <dbReference type="ChEBI" id="CHEBI:15378"/>
        <dbReference type="ChEBI" id="CHEBI:43474"/>
        <dbReference type="ChEBI" id="CHEBI:57945"/>
        <dbReference type="ChEBI" id="CHEBI:64074"/>
        <dbReference type="ChEBI" id="CHEBI:456215"/>
        <dbReference type="ChEBI" id="CHEBI:456216"/>
        <dbReference type="EC" id="4.2.1.136"/>
    </reaction>
</comment>
<feature type="binding site" evidence="18">
    <location>
        <position position="58"/>
    </location>
    <ligand>
        <name>K(+)</name>
        <dbReference type="ChEBI" id="CHEBI:29103"/>
    </ligand>
</feature>
<dbReference type="NCBIfam" id="TIGR00197">
    <property type="entry name" value="yjeF_nterm"/>
    <property type="match status" value="1"/>
</dbReference>
<evidence type="ECO:0000259" key="20">
    <source>
        <dbReference type="PROSITE" id="PS51383"/>
    </source>
</evidence>
<evidence type="ECO:0000313" key="23">
    <source>
        <dbReference type="Proteomes" id="UP000184089"/>
    </source>
</evidence>
<keyword evidence="12 17" id="KW-0456">Lyase</keyword>
<comment type="similarity">
    <text evidence="4 19">In the C-terminal section; belongs to the NnrD/CARKD family.</text>
</comment>
<feature type="binding site" evidence="17">
    <location>
        <position position="377"/>
    </location>
    <ligand>
        <name>(6S)-NADPHX</name>
        <dbReference type="ChEBI" id="CHEBI:64076"/>
    </ligand>
</feature>
<feature type="binding site" evidence="17">
    <location>
        <position position="443"/>
    </location>
    <ligand>
        <name>AMP</name>
        <dbReference type="ChEBI" id="CHEBI:456215"/>
    </ligand>
</feature>
<evidence type="ECO:0000256" key="9">
    <source>
        <dbReference type="ARBA" id="ARBA00022958"/>
    </source>
</evidence>